<sequence length="274" mass="30180">MLNPAPAGHGIVFRRSDAPHAPLIAARYDNVVDTRLSTVVANPSAPDLRVATIEHLMAALHANSIDNLLIDVDGPEIPVLDGSAAEFDFLLQCAGRQIQQAPSQHIEILRRIRVESENGAYAELRPARRGLVLAMSITFQSEAIGQQNFAMPLTTDRFRHEVANCRTFVERRDIEMLQKAGLARGGSLDNAIVVDGDCILNRAGLRRPNEFVRHKLLDAVGDLYLAGHRFQAGFMGHKSGHGLNNRLLHAVFADKANWRLVTETQNPVRLRVAA</sequence>
<organism evidence="13 14">
    <name type="scientific">Neoasaia chiangmaiensis</name>
    <dbReference type="NCBI Taxonomy" id="320497"/>
    <lineage>
        <taxon>Bacteria</taxon>
        <taxon>Pseudomonadati</taxon>
        <taxon>Pseudomonadota</taxon>
        <taxon>Alphaproteobacteria</taxon>
        <taxon>Acetobacterales</taxon>
        <taxon>Acetobacteraceae</taxon>
        <taxon>Neoasaia</taxon>
    </lineage>
</organism>
<dbReference type="Gene3D" id="3.30.230.20">
    <property type="entry name" value="lpxc deacetylase, domain 1"/>
    <property type="match status" value="1"/>
</dbReference>
<dbReference type="InterPro" id="IPR011334">
    <property type="entry name" value="UDP-acyl_GlcNac_deAcase_C"/>
</dbReference>
<dbReference type="NCBIfam" id="TIGR00325">
    <property type="entry name" value="lpxC"/>
    <property type="match status" value="1"/>
</dbReference>
<evidence type="ECO:0000256" key="1">
    <source>
        <dbReference type="ARBA" id="ARBA00001947"/>
    </source>
</evidence>
<evidence type="ECO:0000256" key="2">
    <source>
        <dbReference type="ARBA" id="ARBA00002923"/>
    </source>
</evidence>
<dbReference type="Pfam" id="PF03331">
    <property type="entry name" value="LpxC"/>
    <property type="match status" value="1"/>
</dbReference>
<evidence type="ECO:0000256" key="3">
    <source>
        <dbReference type="ARBA" id="ARBA00005002"/>
    </source>
</evidence>
<evidence type="ECO:0000256" key="8">
    <source>
        <dbReference type="ARBA" id="ARBA00022801"/>
    </source>
</evidence>
<keyword evidence="6" id="KW-0441">Lipid A biosynthesis</keyword>
<dbReference type="AlphaFoldDB" id="A0A1U9KSX1"/>
<evidence type="ECO:0000256" key="9">
    <source>
        <dbReference type="ARBA" id="ARBA00022833"/>
    </source>
</evidence>
<dbReference type="InterPro" id="IPR015870">
    <property type="entry name" value="UDP-acyl_N-AcGlcN_deAcase_N"/>
</dbReference>
<keyword evidence="8" id="KW-0378">Hydrolase</keyword>
<dbReference type="GO" id="GO:0103117">
    <property type="term" value="F:UDP-3-O-acyl-N-acetylglucosamine deacetylase activity"/>
    <property type="evidence" value="ECO:0007669"/>
    <property type="project" value="UniProtKB-UniRule"/>
</dbReference>
<dbReference type="UniPathway" id="UPA00359">
    <property type="reaction ID" value="UER00478"/>
</dbReference>
<dbReference type="GO" id="GO:0016020">
    <property type="term" value="C:membrane"/>
    <property type="evidence" value="ECO:0007669"/>
    <property type="project" value="GOC"/>
</dbReference>
<dbReference type="GO" id="GO:0009245">
    <property type="term" value="P:lipid A biosynthetic process"/>
    <property type="evidence" value="ECO:0007669"/>
    <property type="project" value="UniProtKB-UniRule"/>
</dbReference>
<accession>A0A1U9KSX1</accession>
<dbReference type="EC" id="3.5.1.108" evidence="4 12"/>
<dbReference type="PANTHER" id="PTHR33694">
    <property type="entry name" value="UDP-3-O-ACYL-N-ACETYLGLUCOSAMINE DEACETYLASE 1, MITOCHONDRIAL-RELATED"/>
    <property type="match status" value="1"/>
</dbReference>
<reference evidence="13 14" key="1">
    <citation type="submission" date="2016-03" db="EMBL/GenBank/DDBJ databases">
        <title>Acetic acid bacteria sequencing.</title>
        <authorList>
            <person name="Brandt J."/>
            <person name="Jakob F."/>
            <person name="Vogel R.F."/>
        </authorList>
    </citation>
    <scope>NUCLEOTIDE SEQUENCE [LARGE SCALE GENOMIC DNA]</scope>
    <source>
        <strain evidence="13 14">NBRC 101099</strain>
    </source>
</reference>
<dbReference type="SUPFAM" id="SSF54211">
    <property type="entry name" value="Ribosomal protein S5 domain 2-like"/>
    <property type="match status" value="2"/>
</dbReference>
<evidence type="ECO:0000256" key="5">
    <source>
        <dbReference type="ARBA" id="ARBA00022516"/>
    </source>
</evidence>
<dbReference type="InterPro" id="IPR004463">
    <property type="entry name" value="UDP-acyl_GlcNac_deAcase"/>
</dbReference>
<name>A0A1U9KSX1_9PROT</name>
<proteinExistence type="predicted"/>
<gene>
    <name evidence="13" type="ORF">A0U93_14235</name>
</gene>
<protein>
    <recommendedName>
        <fullName evidence="4 12">UDP-3-O-acyl-N-acetylglucosamine deacetylase</fullName>
        <ecNumber evidence="4 12">3.5.1.108</ecNumber>
    </recommendedName>
</protein>
<dbReference type="EMBL" id="CP014691">
    <property type="protein sequence ID" value="AQS88885.1"/>
    <property type="molecule type" value="Genomic_DNA"/>
</dbReference>
<keyword evidence="5" id="KW-0444">Lipid biosynthesis</keyword>
<comment type="pathway">
    <text evidence="3">Glycolipid biosynthesis; lipid IV(A) biosynthesis; lipid IV(A) from (3R)-3-hydroxytetradecanoyl-[acyl-carrier-protein] and UDP-N-acetyl-alpha-D-glucosamine: step 2/6.</text>
</comment>
<evidence type="ECO:0000313" key="14">
    <source>
        <dbReference type="Proteomes" id="UP000188604"/>
    </source>
</evidence>
<dbReference type="STRING" id="320497.A0U93_14235"/>
<evidence type="ECO:0000256" key="10">
    <source>
        <dbReference type="ARBA" id="ARBA00023098"/>
    </source>
</evidence>
<dbReference type="PANTHER" id="PTHR33694:SF1">
    <property type="entry name" value="UDP-3-O-ACYL-N-ACETYLGLUCOSAMINE DEACETYLASE 1, MITOCHONDRIAL-RELATED"/>
    <property type="match status" value="1"/>
</dbReference>
<dbReference type="InterPro" id="IPR020568">
    <property type="entry name" value="Ribosomal_Su5_D2-typ_SF"/>
</dbReference>
<keyword evidence="10" id="KW-0443">Lipid metabolism</keyword>
<comment type="catalytic activity">
    <reaction evidence="11">
        <text>a UDP-3-O-[(3R)-3-hydroxyacyl]-N-acetyl-alpha-D-glucosamine + H2O = a UDP-3-O-[(3R)-3-hydroxyacyl]-alpha-D-glucosamine + acetate</text>
        <dbReference type="Rhea" id="RHEA:67816"/>
        <dbReference type="ChEBI" id="CHEBI:15377"/>
        <dbReference type="ChEBI" id="CHEBI:30089"/>
        <dbReference type="ChEBI" id="CHEBI:137740"/>
        <dbReference type="ChEBI" id="CHEBI:173225"/>
        <dbReference type="EC" id="3.5.1.108"/>
    </reaction>
</comment>
<keyword evidence="7" id="KW-0479">Metal-binding</keyword>
<evidence type="ECO:0000256" key="4">
    <source>
        <dbReference type="ARBA" id="ARBA00012745"/>
    </source>
</evidence>
<evidence type="ECO:0000256" key="11">
    <source>
        <dbReference type="ARBA" id="ARBA00024535"/>
    </source>
</evidence>
<dbReference type="KEGG" id="nch:A0U93_14235"/>
<dbReference type="Proteomes" id="UP000188604">
    <property type="component" value="Chromosome"/>
</dbReference>
<evidence type="ECO:0000256" key="6">
    <source>
        <dbReference type="ARBA" id="ARBA00022556"/>
    </source>
</evidence>
<keyword evidence="9" id="KW-0862">Zinc</keyword>
<comment type="function">
    <text evidence="2">Catalyzes the hydrolysis of UDP-3-O-myristoyl-N-acetylglucosamine to form UDP-3-O-myristoylglucosamine and acetate, the committed step in lipid A biosynthesis.</text>
</comment>
<evidence type="ECO:0000256" key="7">
    <source>
        <dbReference type="ARBA" id="ARBA00022723"/>
    </source>
</evidence>
<dbReference type="Gene3D" id="3.30.1700.10">
    <property type="entry name" value="lpxc deacetylase, domain 2"/>
    <property type="match status" value="1"/>
</dbReference>
<evidence type="ECO:0000313" key="13">
    <source>
        <dbReference type="EMBL" id="AQS88885.1"/>
    </source>
</evidence>
<evidence type="ECO:0000256" key="12">
    <source>
        <dbReference type="NCBIfam" id="TIGR00325"/>
    </source>
</evidence>
<keyword evidence="14" id="KW-1185">Reference proteome</keyword>
<dbReference type="GO" id="GO:0046872">
    <property type="term" value="F:metal ion binding"/>
    <property type="evidence" value="ECO:0007669"/>
    <property type="project" value="UniProtKB-KW"/>
</dbReference>
<comment type="cofactor">
    <cofactor evidence="1">
        <name>Zn(2+)</name>
        <dbReference type="ChEBI" id="CHEBI:29105"/>
    </cofactor>
</comment>